<keyword evidence="3 6" id="KW-0808">Transferase</keyword>
<keyword evidence="2" id="KW-0328">Glycosyltransferase</keyword>
<evidence type="ECO:0000313" key="6">
    <source>
        <dbReference type="EMBL" id="TWE16073.1"/>
    </source>
</evidence>
<proteinExistence type="predicted"/>
<organism evidence="6 7">
    <name type="scientific">Kitasatospora atroaurantiaca</name>
    <dbReference type="NCBI Taxonomy" id="285545"/>
    <lineage>
        <taxon>Bacteria</taxon>
        <taxon>Bacillati</taxon>
        <taxon>Actinomycetota</taxon>
        <taxon>Actinomycetes</taxon>
        <taxon>Kitasatosporales</taxon>
        <taxon>Streptomycetaceae</taxon>
        <taxon>Kitasatospora</taxon>
    </lineage>
</organism>
<keyword evidence="7" id="KW-1185">Reference proteome</keyword>
<protein>
    <recommendedName>
        <fullName evidence="1">D-inositol 3-phosphate glycosyltransferase</fullName>
    </recommendedName>
</protein>
<dbReference type="EMBL" id="VIVR01000001">
    <property type="protein sequence ID" value="TWE16073.1"/>
    <property type="molecule type" value="Genomic_DNA"/>
</dbReference>
<gene>
    <name evidence="6" type="ORF">FB465_1033</name>
</gene>
<evidence type="ECO:0000256" key="1">
    <source>
        <dbReference type="ARBA" id="ARBA00021292"/>
    </source>
</evidence>
<dbReference type="AlphaFoldDB" id="A0A561EKD5"/>
<dbReference type="Gene3D" id="3.40.50.2000">
    <property type="entry name" value="Glycogen Phosphorylase B"/>
    <property type="match status" value="2"/>
</dbReference>
<dbReference type="CDD" id="cd03801">
    <property type="entry name" value="GT4_PimA-like"/>
    <property type="match status" value="1"/>
</dbReference>
<feature type="domain" description="Glycosyltransferase subfamily 4-like N-terminal" evidence="5">
    <location>
        <begin position="22"/>
        <end position="166"/>
    </location>
</feature>
<dbReference type="Pfam" id="PF13692">
    <property type="entry name" value="Glyco_trans_1_4"/>
    <property type="match status" value="1"/>
</dbReference>
<dbReference type="PANTHER" id="PTHR12526">
    <property type="entry name" value="GLYCOSYLTRANSFERASE"/>
    <property type="match status" value="1"/>
</dbReference>
<feature type="region of interest" description="Disordered" evidence="4">
    <location>
        <begin position="1"/>
        <end position="23"/>
    </location>
</feature>
<dbReference type="OrthoDB" id="3632147at2"/>
<reference evidence="6 7" key="1">
    <citation type="submission" date="2019-06" db="EMBL/GenBank/DDBJ databases">
        <title>Sequencing the genomes of 1000 actinobacteria strains.</title>
        <authorList>
            <person name="Klenk H.-P."/>
        </authorList>
    </citation>
    <scope>NUCLEOTIDE SEQUENCE [LARGE SCALE GENOMIC DNA]</scope>
    <source>
        <strain evidence="6 7">DSM 41649</strain>
    </source>
</reference>
<evidence type="ECO:0000256" key="4">
    <source>
        <dbReference type="SAM" id="MobiDB-lite"/>
    </source>
</evidence>
<accession>A0A561EKD5</accession>
<dbReference type="GO" id="GO:0016757">
    <property type="term" value="F:glycosyltransferase activity"/>
    <property type="evidence" value="ECO:0007669"/>
    <property type="project" value="UniProtKB-KW"/>
</dbReference>
<name>A0A561EKD5_9ACTN</name>
<sequence length="359" mass="37921">MPDASSAQPRVLHLITDPRRRGAQNLARDLHAELRRRGQSSELRSLQPHPDAPAPHDTPVLGPSRHHPTTLRALRAAARQADVVVAHGSSTLQACAIGLFGSGTPFVYVNIGDPRHWTASTARRLRVGAFLHRAAAVSAISDGARQVLIERFRLPTDRVLTIPNGRAADRFPPAAGEAERRAARAQLGLPDDGPLVAWVGALATEKRLDLALDALGRLPEVRLAVAGDGPLRDTYADTTGRAHFLGQLADPAPLYRAADALLLSSDSEGVPGVLIEAALAGLPAVATDVGWVRDVVQDGVTGALVPRGDGAALAEALGKVLAGDRAALGAAAREHALGRFDLTVVADAWQQLLRRVARR</sequence>
<feature type="region of interest" description="Disordered" evidence="4">
    <location>
        <begin position="36"/>
        <end position="67"/>
    </location>
</feature>
<evidence type="ECO:0000256" key="3">
    <source>
        <dbReference type="ARBA" id="ARBA00022679"/>
    </source>
</evidence>
<evidence type="ECO:0000259" key="5">
    <source>
        <dbReference type="Pfam" id="PF13439"/>
    </source>
</evidence>
<evidence type="ECO:0000256" key="2">
    <source>
        <dbReference type="ARBA" id="ARBA00022676"/>
    </source>
</evidence>
<comment type="caution">
    <text evidence="6">The sequence shown here is derived from an EMBL/GenBank/DDBJ whole genome shotgun (WGS) entry which is preliminary data.</text>
</comment>
<dbReference type="Pfam" id="PF13439">
    <property type="entry name" value="Glyco_transf_4"/>
    <property type="match status" value="1"/>
</dbReference>
<dbReference type="RefSeq" id="WP_145787953.1">
    <property type="nucleotide sequence ID" value="NZ_BAAABR010000082.1"/>
</dbReference>
<dbReference type="PANTHER" id="PTHR12526:SF636">
    <property type="entry name" value="BLL3647 PROTEIN"/>
    <property type="match status" value="1"/>
</dbReference>
<dbReference type="Proteomes" id="UP000318416">
    <property type="component" value="Unassembled WGS sequence"/>
</dbReference>
<dbReference type="InterPro" id="IPR028098">
    <property type="entry name" value="Glyco_trans_4-like_N"/>
</dbReference>
<evidence type="ECO:0000313" key="7">
    <source>
        <dbReference type="Proteomes" id="UP000318416"/>
    </source>
</evidence>
<dbReference type="SUPFAM" id="SSF53756">
    <property type="entry name" value="UDP-Glycosyltransferase/glycogen phosphorylase"/>
    <property type="match status" value="1"/>
</dbReference>